<gene>
    <name evidence="2" type="ORF">DPMN_139802</name>
</gene>
<reference evidence="2" key="2">
    <citation type="submission" date="2020-11" db="EMBL/GenBank/DDBJ databases">
        <authorList>
            <person name="McCartney M.A."/>
            <person name="Auch B."/>
            <person name="Kono T."/>
            <person name="Mallez S."/>
            <person name="Becker A."/>
            <person name="Gohl D.M."/>
            <person name="Silverstein K.A.T."/>
            <person name="Koren S."/>
            <person name="Bechman K.B."/>
            <person name="Herman A."/>
            <person name="Abrahante J.E."/>
            <person name="Garbe J."/>
        </authorList>
    </citation>
    <scope>NUCLEOTIDE SEQUENCE</scope>
    <source>
        <strain evidence="2">Duluth1</strain>
        <tissue evidence="2">Whole animal</tissue>
    </source>
</reference>
<accession>A0A9D4G6Z0</accession>
<protein>
    <recommendedName>
        <fullName evidence="1">Reverse transcriptase zinc-binding domain-containing protein</fullName>
    </recommendedName>
</protein>
<proteinExistence type="predicted"/>
<dbReference type="InterPro" id="IPR026960">
    <property type="entry name" value="RVT-Znf"/>
</dbReference>
<dbReference type="Proteomes" id="UP000828390">
    <property type="component" value="Unassembled WGS sequence"/>
</dbReference>
<organism evidence="2 3">
    <name type="scientific">Dreissena polymorpha</name>
    <name type="common">Zebra mussel</name>
    <name type="synonym">Mytilus polymorpha</name>
    <dbReference type="NCBI Taxonomy" id="45954"/>
    <lineage>
        <taxon>Eukaryota</taxon>
        <taxon>Metazoa</taxon>
        <taxon>Spiralia</taxon>
        <taxon>Lophotrochozoa</taxon>
        <taxon>Mollusca</taxon>
        <taxon>Bivalvia</taxon>
        <taxon>Autobranchia</taxon>
        <taxon>Heteroconchia</taxon>
        <taxon>Euheterodonta</taxon>
        <taxon>Imparidentia</taxon>
        <taxon>Neoheterodontei</taxon>
        <taxon>Myida</taxon>
        <taxon>Dreissenoidea</taxon>
        <taxon>Dreissenidae</taxon>
        <taxon>Dreissena</taxon>
    </lineage>
</organism>
<evidence type="ECO:0000313" key="2">
    <source>
        <dbReference type="EMBL" id="KAH3811392.1"/>
    </source>
</evidence>
<dbReference type="Pfam" id="PF13966">
    <property type="entry name" value="zf-RVT"/>
    <property type="match status" value="1"/>
</dbReference>
<name>A0A9D4G6Z0_DREPO</name>
<feature type="domain" description="Reverse transcriptase zinc-binding" evidence="1">
    <location>
        <begin position="3"/>
        <end position="64"/>
    </location>
</feature>
<dbReference type="EMBL" id="JAIWYP010000006">
    <property type="protein sequence ID" value="KAH3811392.1"/>
    <property type="molecule type" value="Genomic_DNA"/>
</dbReference>
<keyword evidence="3" id="KW-1185">Reference proteome</keyword>
<sequence length="108" mass="12521">MPYKATIESTLRNFQYKYIHRIIATNKYLFKCKLSNSSLSDFCSENIETIEHLFWECKHIQPIWNQLTSFLEQQQLNNAKLCALQLAECRGTCSAEEALILMSVAVRG</sequence>
<evidence type="ECO:0000259" key="1">
    <source>
        <dbReference type="Pfam" id="PF13966"/>
    </source>
</evidence>
<reference evidence="2" key="1">
    <citation type="journal article" date="2019" name="bioRxiv">
        <title>The Genome of the Zebra Mussel, Dreissena polymorpha: A Resource for Invasive Species Research.</title>
        <authorList>
            <person name="McCartney M.A."/>
            <person name="Auch B."/>
            <person name="Kono T."/>
            <person name="Mallez S."/>
            <person name="Zhang Y."/>
            <person name="Obille A."/>
            <person name="Becker A."/>
            <person name="Abrahante J.E."/>
            <person name="Garbe J."/>
            <person name="Badalamenti J.P."/>
            <person name="Herman A."/>
            <person name="Mangelson H."/>
            <person name="Liachko I."/>
            <person name="Sullivan S."/>
            <person name="Sone E.D."/>
            <person name="Koren S."/>
            <person name="Silverstein K.A.T."/>
            <person name="Beckman K.B."/>
            <person name="Gohl D.M."/>
        </authorList>
    </citation>
    <scope>NUCLEOTIDE SEQUENCE</scope>
    <source>
        <strain evidence="2">Duluth1</strain>
        <tissue evidence="2">Whole animal</tissue>
    </source>
</reference>
<comment type="caution">
    <text evidence="2">The sequence shown here is derived from an EMBL/GenBank/DDBJ whole genome shotgun (WGS) entry which is preliminary data.</text>
</comment>
<evidence type="ECO:0000313" key="3">
    <source>
        <dbReference type="Proteomes" id="UP000828390"/>
    </source>
</evidence>
<dbReference type="AlphaFoldDB" id="A0A9D4G6Z0"/>